<protein>
    <submittedName>
        <fullName evidence="4">Uncharacterized protein</fullName>
    </submittedName>
</protein>
<accession>A0A914ZGL7</accession>
<evidence type="ECO:0000256" key="1">
    <source>
        <dbReference type="SAM" id="MobiDB-lite"/>
    </source>
</evidence>
<dbReference type="WBParaSite" id="PSU_v2.g943.t1">
    <property type="protein sequence ID" value="PSU_v2.g943.t1"/>
    <property type="gene ID" value="PSU_v2.g943"/>
</dbReference>
<organism evidence="3 4">
    <name type="scientific">Panagrolaimus superbus</name>
    <dbReference type="NCBI Taxonomy" id="310955"/>
    <lineage>
        <taxon>Eukaryota</taxon>
        <taxon>Metazoa</taxon>
        <taxon>Ecdysozoa</taxon>
        <taxon>Nematoda</taxon>
        <taxon>Chromadorea</taxon>
        <taxon>Rhabditida</taxon>
        <taxon>Tylenchina</taxon>
        <taxon>Panagrolaimomorpha</taxon>
        <taxon>Panagrolaimoidea</taxon>
        <taxon>Panagrolaimidae</taxon>
        <taxon>Panagrolaimus</taxon>
    </lineage>
</organism>
<reference evidence="4" key="1">
    <citation type="submission" date="2022-11" db="UniProtKB">
        <authorList>
            <consortium name="WormBaseParasite"/>
        </authorList>
    </citation>
    <scope>IDENTIFICATION</scope>
</reference>
<dbReference type="Proteomes" id="UP000887577">
    <property type="component" value="Unplaced"/>
</dbReference>
<name>A0A914ZGL7_9BILA</name>
<feature type="region of interest" description="Disordered" evidence="1">
    <location>
        <begin position="119"/>
        <end position="140"/>
    </location>
</feature>
<proteinExistence type="predicted"/>
<feature type="signal peptide" evidence="2">
    <location>
        <begin position="1"/>
        <end position="23"/>
    </location>
</feature>
<evidence type="ECO:0000256" key="2">
    <source>
        <dbReference type="SAM" id="SignalP"/>
    </source>
</evidence>
<keyword evidence="3" id="KW-1185">Reference proteome</keyword>
<evidence type="ECO:0000313" key="3">
    <source>
        <dbReference type="Proteomes" id="UP000887577"/>
    </source>
</evidence>
<evidence type="ECO:0000313" key="4">
    <source>
        <dbReference type="WBParaSite" id="PSU_v2.g943.t1"/>
    </source>
</evidence>
<sequence>MKNYQILPFLIFLFSSISIIVNGHICAEYKQEISSNNRIDASKNPSFVVYPSECKGCVATIEKGNFQTFCDMGSDLCETTKALNCNHKSCCCRGMFCYDQLRSHFASAPSPSSTECIVQRKSQTTNEPESESDNGETSYSRNTCSICVAEFHGNAIESRCVDSENLHSECLFATELIGEHLACTKDRKKCCCRSNNCQKQFEKLFFENGENLGQSFISEPYVSPTLELKDSAAPNLHNFSFAEALILLFFTNLLLL</sequence>
<dbReference type="AlphaFoldDB" id="A0A914ZGL7"/>
<feature type="chain" id="PRO_5036857181" evidence="2">
    <location>
        <begin position="24"/>
        <end position="256"/>
    </location>
</feature>
<keyword evidence="2" id="KW-0732">Signal</keyword>